<dbReference type="NCBIfam" id="NF047422">
    <property type="entry name" value="YfmF_fam"/>
    <property type="match status" value="1"/>
</dbReference>
<dbReference type="GO" id="GO:0008233">
    <property type="term" value="F:peptidase activity"/>
    <property type="evidence" value="ECO:0007669"/>
    <property type="project" value="UniProtKB-KW"/>
</dbReference>
<dbReference type="KEGG" id="ibu:IB211_01490"/>
<dbReference type="InterPro" id="IPR011249">
    <property type="entry name" value="Metalloenz_LuxS/M16"/>
</dbReference>
<dbReference type="Proteomes" id="UP000064844">
    <property type="component" value="Chromosome"/>
</dbReference>
<proteinExistence type="predicted"/>
<accession>A0A0S2W3I1</accession>
<dbReference type="Gene3D" id="3.30.830.10">
    <property type="entry name" value="Metalloenzyme, LuxS/M16 peptidase-like"/>
    <property type="match status" value="2"/>
</dbReference>
<name>A0A0S2W3I1_9FIRM</name>
<dbReference type="InterPro" id="IPR050361">
    <property type="entry name" value="MPP/UQCRC_Complex"/>
</dbReference>
<keyword evidence="3" id="KW-1185">Reference proteome</keyword>
<dbReference type="InterPro" id="IPR007863">
    <property type="entry name" value="Peptidase_M16_C"/>
</dbReference>
<dbReference type="PATRIC" id="fig|1297617.4.peg.1531"/>
<feature type="domain" description="Peptidase M16 C-terminal" evidence="1">
    <location>
        <begin position="184"/>
        <end position="362"/>
    </location>
</feature>
<dbReference type="EMBL" id="CP011307">
    <property type="protein sequence ID" value="ALP93883.1"/>
    <property type="molecule type" value="Genomic_DNA"/>
</dbReference>
<dbReference type="GO" id="GO:0006508">
    <property type="term" value="P:proteolysis"/>
    <property type="evidence" value="ECO:0007669"/>
    <property type="project" value="UniProtKB-KW"/>
</dbReference>
<dbReference type="eggNOG" id="COG0612">
    <property type="taxonomic scope" value="Bacteria"/>
</dbReference>
<dbReference type="RefSeq" id="WP_033117166.1">
    <property type="nucleotide sequence ID" value="NZ_CALICV010000110.1"/>
</dbReference>
<evidence type="ECO:0000259" key="1">
    <source>
        <dbReference type="Pfam" id="PF05193"/>
    </source>
</evidence>
<gene>
    <name evidence="2" type="ORF">IB211_01490</name>
</gene>
<dbReference type="PANTHER" id="PTHR11851">
    <property type="entry name" value="METALLOPROTEASE"/>
    <property type="match status" value="1"/>
</dbReference>
<reference evidence="3" key="2">
    <citation type="submission" date="2015-04" db="EMBL/GenBank/DDBJ databases">
        <title>A butyrogenic pathway from the amino acid lysine in a human gut commensal.</title>
        <authorList>
            <person name="de Vos W.M."/>
            <person name="Bui N.T.P."/>
            <person name="Plugge C.M."/>
            <person name="Ritari J."/>
        </authorList>
    </citation>
    <scope>NUCLEOTIDE SEQUENCE [LARGE SCALE GENOMIC DNA]</scope>
    <source>
        <strain evidence="3">AF211</strain>
    </source>
</reference>
<dbReference type="Pfam" id="PF05193">
    <property type="entry name" value="Peptidase_M16_C"/>
    <property type="match status" value="1"/>
</dbReference>
<organism evidence="2 3">
    <name type="scientific">Intestinimonas butyriciproducens</name>
    <dbReference type="NCBI Taxonomy" id="1297617"/>
    <lineage>
        <taxon>Bacteria</taxon>
        <taxon>Bacillati</taxon>
        <taxon>Bacillota</taxon>
        <taxon>Clostridia</taxon>
        <taxon>Eubacteriales</taxon>
        <taxon>Intestinimonas</taxon>
    </lineage>
</organism>
<dbReference type="AlphaFoldDB" id="A0A0S2W3I1"/>
<dbReference type="GO" id="GO:0046872">
    <property type="term" value="F:metal ion binding"/>
    <property type="evidence" value="ECO:0007669"/>
    <property type="project" value="InterPro"/>
</dbReference>
<evidence type="ECO:0000313" key="2">
    <source>
        <dbReference type="EMBL" id="ALP93883.1"/>
    </source>
</evidence>
<keyword evidence="2" id="KW-0378">Hydrolase</keyword>
<keyword evidence="2" id="KW-0645">Protease</keyword>
<dbReference type="STRING" id="1297617.IB211_01490"/>
<evidence type="ECO:0000313" key="3">
    <source>
        <dbReference type="Proteomes" id="UP000064844"/>
    </source>
</evidence>
<reference evidence="2 3" key="1">
    <citation type="journal article" date="2015" name="Nat. Commun.">
        <title>Production of butyrate from lysine and the Amadori product fructoselysine by a human gut commensal.</title>
        <authorList>
            <person name="Bui T.P."/>
            <person name="Ritari J."/>
            <person name="Boeren S."/>
            <person name="de Waard P."/>
            <person name="Plugge C.M."/>
            <person name="de Vos W.M."/>
        </authorList>
    </citation>
    <scope>NUCLEOTIDE SEQUENCE [LARGE SCALE GENOMIC DNA]</scope>
    <source>
        <strain evidence="2 3">AF211</strain>
    </source>
</reference>
<dbReference type="SUPFAM" id="SSF63411">
    <property type="entry name" value="LuxS/MPP-like metallohydrolase"/>
    <property type="match status" value="2"/>
</dbReference>
<dbReference type="PANTHER" id="PTHR11851:SF186">
    <property type="entry name" value="INACTIVE METALLOPROTEASE YMFF-RELATED"/>
    <property type="match status" value="1"/>
</dbReference>
<sequence length="428" mass="46366">MTHVTHRELMPGVRLTAVQTDKFKTNLLSVSLLAPISEETASANALLPYVLRRGTERCPDMETLSAALDELYGGSIEPMVRKKGETQAVGFAASFVDDAFAPGDTRILESAAGLLGDVLLRPAVSGGRFLAEYVEGERANLVDRIHAQINEKRSYSILRLTQEMCAGEPYGVDKLGDEAHAAAITVEGLWKRYQSLLACAPVELYYCGSAGEERVAAALTSALAGLPRAEELEEPECGVQTGAVCDAPRLFTESMDVTQGKLALGFRTGGGCIWSEDYPALLVCNAVYGGTPTSKLFLNVREKLSLCYFASSMLEKFKGIMMVSSGIEFQNYEKAKDEILAQLENCRGGNIEAWELEGAKRSIISGLYATMDAQGRLEDFWLGQSVAGLAETPEELSRRVETVTVDEVVAAAGKLELDAIYFLKGLED</sequence>
<protein>
    <submittedName>
        <fullName evidence="2">Zinc protease</fullName>
    </submittedName>
</protein>